<geneLocation type="mitochondrion" evidence="11"/>
<reference evidence="11" key="2">
    <citation type="submission" date="2011-08" db="EMBL/GenBank/DDBJ databases">
        <authorList>
            <person name="Dayrat B."/>
        </authorList>
    </citation>
    <scope>NUCLEOTIDE SEQUENCE</scope>
</reference>
<evidence type="ECO:0000256" key="1">
    <source>
        <dbReference type="ARBA" id="ARBA00004141"/>
    </source>
</evidence>
<comment type="catalytic activity">
    <reaction evidence="7 8">
        <text>a ubiquinone + NADH + 5 H(+)(in) = a ubiquinol + NAD(+) + 4 H(+)(out)</text>
        <dbReference type="Rhea" id="RHEA:29091"/>
        <dbReference type="Rhea" id="RHEA-COMP:9565"/>
        <dbReference type="Rhea" id="RHEA-COMP:9566"/>
        <dbReference type="ChEBI" id="CHEBI:15378"/>
        <dbReference type="ChEBI" id="CHEBI:16389"/>
        <dbReference type="ChEBI" id="CHEBI:17976"/>
        <dbReference type="ChEBI" id="CHEBI:57540"/>
        <dbReference type="ChEBI" id="CHEBI:57945"/>
        <dbReference type="EC" id="7.1.1.2"/>
    </reaction>
</comment>
<evidence type="ECO:0000256" key="8">
    <source>
        <dbReference type="RuleBase" id="RU003404"/>
    </source>
</evidence>
<organism evidence="11">
    <name type="scientific">Myosotella myosotis</name>
    <name type="common">mouse ear snail</name>
    <dbReference type="NCBI Taxonomy" id="252580"/>
    <lineage>
        <taxon>Eukaryota</taxon>
        <taxon>Metazoa</taxon>
        <taxon>Spiralia</taxon>
        <taxon>Lophotrochozoa</taxon>
        <taxon>Mollusca</taxon>
        <taxon>Gastropoda</taxon>
        <taxon>Heterobranchia</taxon>
        <taxon>Euthyneura</taxon>
        <taxon>Panpulmonata</taxon>
        <taxon>Eupulmonata</taxon>
        <taxon>Ellobiida</taxon>
        <taxon>Ellobioidea</taxon>
        <taxon>Ellobiidae</taxon>
        <taxon>Myosotella</taxon>
    </lineage>
</organism>
<evidence type="ECO:0000256" key="5">
    <source>
        <dbReference type="ARBA" id="ARBA00022989"/>
    </source>
</evidence>
<feature type="transmembrane region" description="Helical" evidence="8">
    <location>
        <begin position="243"/>
        <end position="261"/>
    </location>
</feature>
<keyword evidence="8" id="KW-0520">NAD</keyword>
<dbReference type="GO" id="GO:0016020">
    <property type="term" value="C:membrane"/>
    <property type="evidence" value="ECO:0007669"/>
    <property type="project" value="UniProtKB-SubCell"/>
</dbReference>
<sequence>MGFMYSTRYLPLLGLLFSLSLCFFLSILSYDGSSFLLEYSLFDVSSCIFTFSLQVDWVSVSFGAVICIISCCVFSFACAYMSGDPYFMRFINILLGFVVSMLVLVYSASLFSMLLGWDGLGITSFALIIYYQSSESFSAGFHTLMINRVGDSIIVSSMFLFLGSGLFGYTILSPIECVLGWLVSVACLTKSAHYPFSSWLPAAMAAPTPVSALVHSSTLVTAGIFVMVRIWGTLQLPPMVGEMLLLCGALTCFLGGTAAVFENDVKKLVALSTLSQLGVMGFCLGLGLPYLSLFHLYTHALFKSLLFLIVGVFLMNSFGVQDLRLLGGMSSKAPVVMVPFLVSSLCLAGAPFMSGFYSKHLILEGAAQSGISAFSLLVFFVAVGLTGVYVSRLLLIFVGGSPTIPLSCSSQSWLILMPLLILSVFSVLAGLGLTSTTNYFVEVAFIPSYFSLLASTSIILFLLVWSISSVKTWGIRTAWVLGTMFFVAPTVIRSPMLMSGVSKGLGVLESGWLEPAFLSREVLRSYYNYLSNMMSWPRESDSLYRSLLSLLFISMFAYLVIV</sequence>
<comment type="similarity">
    <text evidence="8">Belongs to the complex I subunit 5 family.</text>
</comment>
<feature type="transmembrane region" description="Helical" evidence="8">
    <location>
        <begin position="114"/>
        <end position="131"/>
    </location>
</feature>
<dbReference type="AlphaFoldDB" id="G8HMV4"/>
<evidence type="ECO:0000256" key="2">
    <source>
        <dbReference type="ARBA" id="ARBA00012944"/>
    </source>
</evidence>
<feature type="domain" description="NADH-Ubiquinone oxidoreductase (complex I) chain 5 N-terminal" evidence="10">
    <location>
        <begin position="44"/>
        <end position="90"/>
    </location>
</feature>
<dbReference type="GO" id="GO:0008137">
    <property type="term" value="F:NADH dehydrogenase (ubiquinone) activity"/>
    <property type="evidence" value="ECO:0007669"/>
    <property type="project" value="UniProtKB-EC"/>
</dbReference>
<dbReference type="InterPro" id="IPR001516">
    <property type="entry name" value="Proton_antipo_N"/>
</dbReference>
<keyword evidence="8 11" id="KW-0496">Mitochondrion</keyword>
<feature type="transmembrane region" description="Helical" evidence="8">
    <location>
        <begin position="445"/>
        <end position="466"/>
    </location>
</feature>
<evidence type="ECO:0000256" key="7">
    <source>
        <dbReference type="ARBA" id="ARBA00049551"/>
    </source>
</evidence>
<keyword evidence="5 8" id="KW-1133">Transmembrane helix</keyword>
<dbReference type="EMBL" id="JN606067">
    <property type="protein sequence ID" value="AEQ93829.1"/>
    <property type="molecule type" value="Genomic_DNA"/>
</dbReference>
<evidence type="ECO:0000256" key="3">
    <source>
        <dbReference type="ARBA" id="ARBA00021096"/>
    </source>
</evidence>
<evidence type="ECO:0000259" key="9">
    <source>
        <dbReference type="Pfam" id="PF00361"/>
    </source>
</evidence>
<evidence type="ECO:0000259" key="10">
    <source>
        <dbReference type="Pfam" id="PF00662"/>
    </source>
</evidence>
<feature type="transmembrane region" description="Helical" evidence="8">
    <location>
        <begin position="412"/>
        <end position="433"/>
    </location>
</feature>
<feature type="domain" description="NADH:quinone oxidoreductase/Mrp antiporter transmembrane" evidence="9">
    <location>
        <begin position="107"/>
        <end position="380"/>
    </location>
</feature>
<feature type="transmembrane region" description="Helical" evidence="8">
    <location>
        <begin position="90"/>
        <end position="108"/>
    </location>
</feature>
<feature type="transmembrane region" description="Helical" evidence="8">
    <location>
        <begin position="543"/>
        <end position="561"/>
    </location>
</feature>
<reference evidence="11" key="1">
    <citation type="journal article" date="2011" name="BMC Evol. Biol.">
        <title>Ten new complete mitochondrial genomes of pulmonates (Mollusca: Gastropoda) and their impact on phylogenetic relationships.</title>
        <authorList>
            <person name="White T.R."/>
            <person name="Conrad M.M."/>
            <person name="Tseng R."/>
            <person name="Balayan S."/>
            <person name="Golding R."/>
            <person name="de Frias Martins A.M."/>
            <person name="Dayrat B.A."/>
        </authorList>
    </citation>
    <scope>NUCLEOTIDE SEQUENCE</scope>
</reference>
<dbReference type="Pfam" id="PF00662">
    <property type="entry name" value="Proton_antipo_N"/>
    <property type="match status" value="1"/>
</dbReference>
<evidence type="ECO:0000256" key="4">
    <source>
        <dbReference type="ARBA" id="ARBA00022692"/>
    </source>
</evidence>
<keyword evidence="8" id="KW-0830">Ubiquinone</keyword>
<feature type="transmembrane region" description="Helical" evidence="8">
    <location>
        <begin position="377"/>
        <end position="400"/>
    </location>
</feature>
<dbReference type="PRINTS" id="PR01434">
    <property type="entry name" value="NADHDHGNASE5"/>
</dbReference>
<gene>
    <name evidence="11" type="primary">nad5</name>
</gene>
<keyword evidence="4 8" id="KW-0812">Transmembrane</keyword>
<feature type="transmembrane region" description="Helical" evidence="8">
    <location>
        <begin position="294"/>
        <end position="314"/>
    </location>
</feature>
<dbReference type="GO" id="GO:0015990">
    <property type="term" value="P:electron transport coupled proton transport"/>
    <property type="evidence" value="ECO:0007669"/>
    <property type="project" value="TreeGrafter"/>
</dbReference>
<dbReference type="PANTHER" id="PTHR42829">
    <property type="entry name" value="NADH-UBIQUINONE OXIDOREDUCTASE CHAIN 5"/>
    <property type="match status" value="1"/>
</dbReference>
<proteinExistence type="inferred from homology"/>
<feature type="transmembrane region" description="Helical" evidence="8">
    <location>
        <begin position="473"/>
        <end position="492"/>
    </location>
</feature>
<dbReference type="InterPro" id="IPR001750">
    <property type="entry name" value="ND/Mrp_TM"/>
</dbReference>
<keyword evidence="6 8" id="KW-0472">Membrane</keyword>
<dbReference type="PANTHER" id="PTHR42829:SF2">
    <property type="entry name" value="NADH-UBIQUINONE OXIDOREDUCTASE CHAIN 5"/>
    <property type="match status" value="1"/>
</dbReference>
<dbReference type="Pfam" id="PF00361">
    <property type="entry name" value="Proton_antipo_M"/>
    <property type="match status" value="1"/>
</dbReference>
<feature type="transmembrane region" description="Helical" evidence="8">
    <location>
        <begin position="335"/>
        <end position="357"/>
    </location>
</feature>
<dbReference type="GO" id="GO:0003954">
    <property type="term" value="F:NADH dehydrogenase activity"/>
    <property type="evidence" value="ECO:0007669"/>
    <property type="project" value="TreeGrafter"/>
</dbReference>
<dbReference type="InterPro" id="IPR003945">
    <property type="entry name" value="NU5C-like"/>
</dbReference>
<feature type="transmembrane region" description="Helical" evidence="8">
    <location>
        <begin position="57"/>
        <end position="78"/>
    </location>
</feature>
<feature type="transmembrane region" description="Helical" evidence="8">
    <location>
        <begin position="268"/>
        <end position="288"/>
    </location>
</feature>
<comment type="function">
    <text evidence="8">Core subunit of the mitochondrial membrane respiratory chain NADH dehydrogenase (Complex I) which catalyzes electron transfer from NADH through the respiratory chain, using ubiquinone as an electron acceptor. Essential for the catalytic activity and assembly of complex I.</text>
</comment>
<accession>G8HMV4</accession>
<evidence type="ECO:0000256" key="6">
    <source>
        <dbReference type="ARBA" id="ARBA00023136"/>
    </source>
</evidence>
<protein>
    <recommendedName>
        <fullName evidence="3 8">NADH-ubiquinone oxidoreductase chain 5</fullName>
        <ecNumber evidence="2 8">7.1.1.2</ecNumber>
    </recommendedName>
</protein>
<dbReference type="GO" id="GO:0042773">
    <property type="term" value="P:ATP synthesis coupled electron transport"/>
    <property type="evidence" value="ECO:0007669"/>
    <property type="project" value="InterPro"/>
</dbReference>
<name>G8HMV4_9EUPU</name>
<feature type="transmembrane region" description="Helical" evidence="8">
    <location>
        <begin position="152"/>
        <end position="172"/>
    </location>
</feature>
<comment type="subcellular location">
    <subcellularLocation>
        <location evidence="1">Membrane</location>
        <topology evidence="1">Multi-pass membrane protein</topology>
    </subcellularLocation>
</comment>
<keyword evidence="8" id="KW-0813">Transport</keyword>
<dbReference type="EC" id="7.1.1.2" evidence="2 8"/>
<feature type="transmembrane region" description="Helical" evidence="8">
    <location>
        <begin position="212"/>
        <end position="231"/>
    </location>
</feature>
<evidence type="ECO:0000313" key="11">
    <source>
        <dbReference type="EMBL" id="AEQ93829.1"/>
    </source>
</evidence>